<dbReference type="CDD" id="cd06592">
    <property type="entry name" value="GH31_NET37"/>
    <property type="match status" value="1"/>
</dbReference>
<protein>
    <recommendedName>
        <fullName evidence="9">Myogenesis-regulating glycosidase</fullName>
    </recommendedName>
</protein>
<evidence type="ECO:0000256" key="1">
    <source>
        <dbReference type="ARBA" id="ARBA00007806"/>
    </source>
</evidence>
<keyword evidence="8" id="KW-1185">Reference proteome</keyword>
<dbReference type="Gene3D" id="2.60.40.1180">
    <property type="entry name" value="Golgi alpha-mannosidase II"/>
    <property type="match status" value="1"/>
</dbReference>
<feature type="region of interest" description="Disordered" evidence="3">
    <location>
        <begin position="102"/>
        <end position="130"/>
    </location>
</feature>
<evidence type="ECO:0000259" key="6">
    <source>
        <dbReference type="Pfam" id="PF21365"/>
    </source>
</evidence>
<comment type="similarity">
    <text evidence="1 2">Belongs to the glycosyl hydrolase 31 family.</text>
</comment>
<dbReference type="EMBL" id="OV121134">
    <property type="protein sequence ID" value="CAH0553676.1"/>
    <property type="molecule type" value="Genomic_DNA"/>
</dbReference>
<accession>A0A9P0B234</accession>
<feature type="domain" description="Glycoside hydrolase family 31 TIM barrel" evidence="5">
    <location>
        <begin position="631"/>
        <end position="704"/>
    </location>
</feature>
<dbReference type="Pfam" id="PF21365">
    <property type="entry name" value="Glyco_hydro_31_3rd"/>
    <property type="match status" value="1"/>
</dbReference>
<evidence type="ECO:0000256" key="4">
    <source>
        <dbReference type="SAM" id="Phobius"/>
    </source>
</evidence>
<sequence>MNRKKVILDDEVPKIVVNCASNDNLPYADDGTECTDEVDDVTPEVEQTAPERRESLRRNSISLPNLDDLEFLKDTVAVISENADEDISEDEEFTTFRTPLRNARRKSVTSPRMLRPPRDEESGSNSPVNSVASNNSFASLLREKIQIVPEAWKKKSPDYKTRIFVCILFITIVVLIICAYFLYHQKILHKAYFEKIKLNNMKKVMRIYDDDGMEIVQVKLGTTVHYEKSLPCLPEDVKNDGSKCLEWMHSARLYINGYKQNSLKCYNIRWISLSRNTDPTDCFIMNGDHWYGGGQTSENAWPLEKGNHTFHPFITGRVDKHEWGNVLKRYFISSKGAAIQIDNESPLYVSVSGDTQKELCLKAKYDDFAYVNKFTKTPELNYTICASPNMSELHSKLTESTLWDGLKKEDMDVINNLFSEPLWEITTATKEEFTEELISNYTANVISVPTLKMGHVLINEFWQEHVGDFQVDDNRFPTLDKTIEMLQRRGFRIVLSVQPYISTESFNFAEAVEKRLLVAERYSDRRIPALTRYKTLHSAGVLDVTNNRTVPWMLKKLKNVMTKYNINSYFLDLGVAYNMPHYYQCEKALNNPDKYKTIFVNSLQGNIRIFGVNSAVERPKPPAFVFLPPFESSWDGLRRVIPTILTYGILGFPFIIPGAVGGDFGLPEISIYNNNTDELMPDQELYIRWLQLSTFLPVVRYKNFPGSYGDSKVLDMATQLTSFRLKEITPLLKKFSKEAINFGLPIIRPLWMLDSNDPACHTVVDEFLIGDEIIVAPVLYAGARQREVYLPAGVWRDGIDDSLRKGSRWIHDYKVDEGKIAYFEKMPDDTRL</sequence>
<evidence type="ECO:0000313" key="7">
    <source>
        <dbReference type="EMBL" id="CAH0553676.1"/>
    </source>
</evidence>
<dbReference type="InterPro" id="IPR048395">
    <property type="entry name" value="Glyco_hydro_31_C"/>
</dbReference>
<dbReference type="PANTHER" id="PTHR43053:SF6">
    <property type="entry name" value="SITS-BINDING PROTEIN"/>
    <property type="match status" value="1"/>
</dbReference>
<keyword evidence="2" id="KW-0326">Glycosidase</keyword>
<dbReference type="GO" id="GO:0004553">
    <property type="term" value="F:hydrolase activity, hydrolyzing O-glycosyl compounds"/>
    <property type="evidence" value="ECO:0007669"/>
    <property type="project" value="InterPro"/>
</dbReference>
<evidence type="ECO:0000313" key="8">
    <source>
        <dbReference type="Proteomes" id="UP001154078"/>
    </source>
</evidence>
<reference evidence="7" key="1">
    <citation type="submission" date="2021-12" db="EMBL/GenBank/DDBJ databases">
        <authorList>
            <person name="King R."/>
        </authorList>
    </citation>
    <scope>NUCLEOTIDE SEQUENCE</scope>
</reference>
<evidence type="ECO:0000256" key="3">
    <source>
        <dbReference type="SAM" id="MobiDB-lite"/>
    </source>
</evidence>
<dbReference type="Pfam" id="PF01055">
    <property type="entry name" value="Glyco_hydro_31_2nd"/>
    <property type="match status" value="2"/>
</dbReference>
<keyword evidence="4" id="KW-0812">Transmembrane</keyword>
<organism evidence="7 8">
    <name type="scientific">Brassicogethes aeneus</name>
    <name type="common">Rape pollen beetle</name>
    <name type="synonym">Meligethes aeneus</name>
    <dbReference type="NCBI Taxonomy" id="1431903"/>
    <lineage>
        <taxon>Eukaryota</taxon>
        <taxon>Metazoa</taxon>
        <taxon>Ecdysozoa</taxon>
        <taxon>Arthropoda</taxon>
        <taxon>Hexapoda</taxon>
        <taxon>Insecta</taxon>
        <taxon>Pterygota</taxon>
        <taxon>Neoptera</taxon>
        <taxon>Endopterygota</taxon>
        <taxon>Coleoptera</taxon>
        <taxon>Polyphaga</taxon>
        <taxon>Cucujiformia</taxon>
        <taxon>Nitidulidae</taxon>
        <taxon>Meligethinae</taxon>
        <taxon>Brassicogethes</taxon>
    </lineage>
</organism>
<dbReference type="SUPFAM" id="SSF51445">
    <property type="entry name" value="(Trans)glycosidases"/>
    <property type="match status" value="1"/>
</dbReference>
<dbReference type="InterPro" id="IPR017853">
    <property type="entry name" value="GH"/>
</dbReference>
<feature type="domain" description="Glycosyl hydrolase family 31 C-terminal" evidence="6">
    <location>
        <begin position="743"/>
        <end position="823"/>
    </location>
</feature>
<proteinExistence type="inferred from homology"/>
<evidence type="ECO:0000256" key="2">
    <source>
        <dbReference type="RuleBase" id="RU361185"/>
    </source>
</evidence>
<dbReference type="Gene3D" id="3.20.20.80">
    <property type="entry name" value="Glycosidases"/>
    <property type="match status" value="1"/>
</dbReference>
<name>A0A9P0B234_BRAAE</name>
<dbReference type="OrthoDB" id="10070917at2759"/>
<dbReference type="SUPFAM" id="SSF51011">
    <property type="entry name" value="Glycosyl hydrolase domain"/>
    <property type="match status" value="1"/>
</dbReference>
<feature type="transmembrane region" description="Helical" evidence="4">
    <location>
        <begin position="163"/>
        <end position="183"/>
    </location>
</feature>
<keyword evidence="4" id="KW-1133">Transmembrane helix</keyword>
<evidence type="ECO:0008006" key="9">
    <source>
        <dbReference type="Google" id="ProtNLM"/>
    </source>
</evidence>
<evidence type="ECO:0000259" key="5">
    <source>
        <dbReference type="Pfam" id="PF01055"/>
    </source>
</evidence>
<dbReference type="InterPro" id="IPR013780">
    <property type="entry name" value="Glyco_hydro_b"/>
</dbReference>
<dbReference type="GO" id="GO:0005975">
    <property type="term" value="P:carbohydrate metabolic process"/>
    <property type="evidence" value="ECO:0007669"/>
    <property type="project" value="InterPro"/>
</dbReference>
<keyword evidence="4" id="KW-0472">Membrane</keyword>
<dbReference type="Proteomes" id="UP001154078">
    <property type="component" value="Chromosome 3"/>
</dbReference>
<dbReference type="PANTHER" id="PTHR43053">
    <property type="entry name" value="GLYCOSIDASE FAMILY 31"/>
    <property type="match status" value="1"/>
</dbReference>
<gene>
    <name evidence="7" type="ORF">MELIAE_LOCUS5607</name>
</gene>
<feature type="domain" description="Glycoside hydrolase family 31 TIM barrel" evidence="5">
    <location>
        <begin position="460"/>
        <end position="591"/>
    </location>
</feature>
<keyword evidence="2" id="KW-0378">Hydrolase</keyword>
<dbReference type="InterPro" id="IPR050985">
    <property type="entry name" value="Alpha-glycosidase_related"/>
</dbReference>
<dbReference type="AlphaFoldDB" id="A0A9P0B234"/>
<dbReference type="InterPro" id="IPR000322">
    <property type="entry name" value="Glyco_hydro_31_TIM"/>
</dbReference>